<accession>A0A1E4SM89</accession>
<feature type="non-terminal residue" evidence="1">
    <location>
        <position position="457"/>
    </location>
</feature>
<dbReference type="GeneID" id="30982859"/>
<dbReference type="OrthoDB" id="10263222at2759"/>
<dbReference type="GO" id="GO:0000460">
    <property type="term" value="P:maturation of 5.8S rRNA"/>
    <property type="evidence" value="ECO:0007669"/>
    <property type="project" value="TreeGrafter"/>
</dbReference>
<name>A0A1E4SM89_9ASCO</name>
<gene>
    <name evidence="1" type="ORF">CANTADRAFT_37512</name>
</gene>
<dbReference type="GO" id="GO:0000470">
    <property type="term" value="P:maturation of LSU-rRNA"/>
    <property type="evidence" value="ECO:0007669"/>
    <property type="project" value="TreeGrafter"/>
</dbReference>
<protein>
    <submittedName>
        <fullName evidence="1">Las1-domain-containing protein</fullName>
    </submittedName>
</protein>
<reference evidence="2" key="1">
    <citation type="submission" date="2016-05" db="EMBL/GenBank/DDBJ databases">
        <title>Comparative genomics of biotechnologically important yeasts.</title>
        <authorList>
            <consortium name="DOE Joint Genome Institute"/>
            <person name="Riley R."/>
            <person name="Haridas S."/>
            <person name="Wolfe K.H."/>
            <person name="Lopes M.R."/>
            <person name="Hittinger C.T."/>
            <person name="Goker M."/>
            <person name="Salamov A."/>
            <person name="Wisecaver J."/>
            <person name="Long T.M."/>
            <person name="Aerts A.L."/>
            <person name="Barry K."/>
            <person name="Choi C."/>
            <person name="Clum A."/>
            <person name="Coughlan A.Y."/>
            <person name="Deshpande S."/>
            <person name="Douglass A.P."/>
            <person name="Hanson S.J."/>
            <person name="Klenk H.-P."/>
            <person name="Labutti K."/>
            <person name="Lapidus A."/>
            <person name="Lindquist E."/>
            <person name="Lipzen A."/>
            <person name="Meier-Kolthoff J.P."/>
            <person name="Ohm R.A."/>
            <person name="Otillar R.P."/>
            <person name="Pangilinan J."/>
            <person name="Peng Y."/>
            <person name="Rokas A."/>
            <person name="Rosa C.A."/>
            <person name="Scheuner C."/>
            <person name="Sibirny A.A."/>
            <person name="Slot J.C."/>
            <person name="Stielow J.B."/>
            <person name="Sun H."/>
            <person name="Kurtzman C.P."/>
            <person name="Blackwell M."/>
            <person name="Grigoriev I.V."/>
            <person name="Jeffries T.W."/>
        </authorList>
    </citation>
    <scope>NUCLEOTIDE SEQUENCE [LARGE SCALE GENOMIC DNA]</scope>
    <source>
        <strain evidence="2">NRRL Y-17324</strain>
    </source>
</reference>
<dbReference type="GO" id="GO:0004519">
    <property type="term" value="F:endonuclease activity"/>
    <property type="evidence" value="ECO:0007669"/>
    <property type="project" value="InterPro"/>
</dbReference>
<dbReference type="AlphaFoldDB" id="A0A1E4SM89"/>
<dbReference type="Proteomes" id="UP000094285">
    <property type="component" value="Unassembled WGS sequence"/>
</dbReference>
<dbReference type="STRING" id="984487.A0A1E4SM89"/>
<evidence type="ECO:0000313" key="1">
    <source>
        <dbReference type="EMBL" id="ODV80502.1"/>
    </source>
</evidence>
<feature type="non-terminal residue" evidence="1">
    <location>
        <position position="1"/>
    </location>
</feature>
<proteinExistence type="predicted"/>
<dbReference type="GO" id="GO:0030687">
    <property type="term" value="C:preribosome, large subunit precursor"/>
    <property type="evidence" value="ECO:0007669"/>
    <property type="project" value="TreeGrafter"/>
</dbReference>
<sequence length="457" mass="52771">KNPTVVPYKSSQELLLLKEWFYNFTPETDNRFRAVQRVKAIASRGRVPHGVEATSFLTLVCLLDNGTVDSNCVQLAYAMALIRFVNGLIDPFQQSHYATPMHHIAKTLGLPTFFVELRHMGTHESLPSLELCRIACHRALNWLYDNYWIHVEDEELYYVDYQVSASGENGETPVFRQQYAKKCDAVQLVSNMKTYKKLRKVNLDADHKPVGTKQNVVFWKTVKNIKKVVSLPPFIQHKTFNSFNGSDLLVEELVFHNFLIYNAEKIHDKEKLKFNPLLIKLYKPLLNELGPDVMLKIAFRMLHACKDYFESADSSISMNQISHSFEAVQMLEWASFLKVEHKTFPGSTTIKTKSELLEYILDEVIATFNKNKNENLEVYSKIIASLESDLKSPKIDAFSRKVKYIRDFQKFQAPSLDELLGSKRKTEGDHEGIKKQKGGQQYFLFEKHKNWTPVPFG</sequence>
<organism evidence="1 2">
    <name type="scientific">Suhomyces tanzawaensis NRRL Y-17324</name>
    <dbReference type="NCBI Taxonomy" id="984487"/>
    <lineage>
        <taxon>Eukaryota</taxon>
        <taxon>Fungi</taxon>
        <taxon>Dikarya</taxon>
        <taxon>Ascomycota</taxon>
        <taxon>Saccharomycotina</taxon>
        <taxon>Pichiomycetes</taxon>
        <taxon>Debaryomycetaceae</taxon>
        <taxon>Suhomyces</taxon>
    </lineage>
</organism>
<dbReference type="Pfam" id="PF04031">
    <property type="entry name" value="Las1"/>
    <property type="match status" value="1"/>
</dbReference>
<dbReference type="InterPro" id="IPR007174">
    <property type="entry name" value="Las1"/>
</dbReference>
<dbReference type="PANTHER" id="PTHR15002">
    <property type="entry name" value="RIBOSOMAL BIOGENESIS PROTEIN LAS1L"/>
    <property type="match status" value="1"/>
</dbReference>
<dbReference type="EMBL" id="KV453910">
    <property type="protein sequence ID" value="ODV80502.1"/>
    <property type="molecule type" value="Genomic_DNA"/>
</dbReference>
<evidence type="ECO:0000313" key="2">
    <source>
        <dbReference type="Proteomes" id="UP000094285"/>
    </source>
</evidence>
<keyword evidence="2" id="KW-1185">Reference proteome</keyword>
<dbReference type="PANTHER" id="PTHR15002:SF0">
    <property type="entry name" value="RIBOSOMAL BIOGENESIS PROTEIN LAS1L"/>
    <property type="match status" value="1"/>
</dbReference>
<dbReference type="RefSeq" id="XP_020065624.1">
    <property type="nucleotide sequence ID" value="XM_020208722.1"/>
</dbReference>
<dbReference type="GO" id="GO:0090730">
    <property type="term" value="C:Las1 complex"/>
    <property type="evidence" value="ECO:0007669"/>
    <property type="project" value="InterPro"/>
</dbReference>